<evidence type="ECO:0000256" key="1">
    <source>
        <dbReference type="ARBA" id="ARBA00004196"/>
    </source>
</evidence>
<dbReference type="Gene3D" id="1.10.287.470">
    <property type="entry name" value="Helix hairpin bin"/>
    <property type="match status" value="2"/>
</dbReference>
<evidence type="ECO:0000259" key="7">
    <source>
        <dbReference type="Pfam" id="PF25967"/>
    </source>
</evidence>
<organism evidence="9 10">
    <name type="scientific">Armatimonas rosea</name>
    <dbReference type="NCBI Taxonomy" id="685828"/>
    <lineage>
        <taxon>Bacteria</taxon>
        <taxon>Bacillati</taxon>
        <taxon>Armatimonadota</taxon>
        <taxon>Armatimonadia</taxon>
        <taxon>Armatimonadales</taxon>
        <taxon>Armatimonadaceae</taxon>
        <taxon>Armatimonas</taxon>
    </lineage>
</organism>
<dbReference type="PANTHER" id="PTHR32347:SF23">
    <property type="entry name" value="BLL5650 PROTEIN"/>
    <property type="match status" value="1"/>
</dbReference>
<dbReference type="InterPro" id="IPR006143">
    <property type="entry name" value="RND_pump_MFP"/>
</dbReference>
<comment type="caution">
    <text evidence="9">The sequence shown here is derived from an EMBL/GenBank/DDBJ whole genome shotgun (WGS) entry which is preliminary data.</text>
</comment>
<feature type="coiled-coil region" evidence="4">
    <location>
        <begin position="195"/>
        <end position="260"/>
    </location>
</feature>
<evidence type="ECO:0000256" key="5">
    <source>
        <dbReference type="SAM" id="Phobius"/>
    </source>
</evidence>
<dbReference type="InterPro" id="IPR058627">
    <property type="entry name" value="MdtA-like_C"/>
</dbReference>
<evidence type="ECO:0000256" key="4">
    <source>
        <dbReference type="SAM" id="Coils"/>
    </source>
</evidence>
<keyword evidence="10" id="KW-1185">Reference proteome</keyword>
<comment type="similarity">
    <text evidence="2">Belongs to the membrane fusion protein (MFP) (TC 8.A.1) family.</text>
</comment>
<gene>
    <name evidence="9" type="ORF">HNQ39_003203</name>
</gene>
<feature type="domain" description="Multidrug resistance protein MdtA-like C-terminal permuted SH3" evidence="7">
    <location>
        <begin position="491"/>
        <end position="548"/>
    </location>
</feature>
<dbReference type="Proteomes" id="UP000520814">
    <property type="component" value="Unassembled WGS sequence"/>
</dbReference>
<proteinExistence type="inferred from homology"/>
<keyword evidence="5" id="KW-0472">Membrane</keyword>
<accession>A0A7W9W789</accession>
<dbReference type="EMBL" id="JACHGW010000003">
    <property type="protein sequence ID" value="MBB6051393.1"/>
    <property type="molecule type" value="Genomic_DNA"/>
</dbReference>
<protein>
    <submittedName>
        <fullName evidence="9">HlyD family secretion protein</fullName>
    </submittedName>
</protein>
<dbReference type="SUPFAM" id="SSF111369">
    <property type="entry name" value="HlyD-like secretion proteins"/>
    <property type="match status" value="3"/>
</dbReference>
<comment type="subcellular location">
    <subcellularLocation>
        <location evidence="1">Cell envelope</location>
    </subcellularLocation>
</comment>
<dbReference type="Gene3D" id="2.40.50.100">
    <property type="match status" value="2"/>
</dbReference>
<dbReference type="InterPro" id="IPR050465">
    <property type="entry name" value="UPF0194_transport"/>
</dbReference>
<evidence type="ECO:0000313" key="9">
    <source>
        <dbReference type="EMBL" id="MBB6051393.1"/>
    </source>
</evidence>
<feature type="domain" description="YbhG-like alpha-helical hairpin" evidence="6">
    <location>
        <begin position="164"/>
        <end position="286"/>
    </location>
</feature>
<dbReference type="InterPro" id="IPR059052">
    <property type="entry name" value="HH_YbhG-like"/>
</dbReference>
<dbReference type="InterPro" id="IPR058636">
    <property type="entry name" value="Beta-barrel_YknX"/>
</dbReference>
<feature type="transmembrane region" description="Helical" evidence="5">
    <location>
        <begin position="6"/>
        <end position="23"/>
    </location>
</feature>
<dbReference type="GO" id="GO:0022857">
    <property type="term" value="F:transmembrane transporter activity"/>
    <property type="evidence" value="ECO:0007669"/>
    <property type="project" value="InterPro"/>
</dbReference>
<evidence type="ECO:0000313" key="10">
    <source>
        <dbReference type="Proteomes" id="UP000520814"/>
    </source>
</evidence>
<dbReference type="Gene3D" id="2.40.420.20">
    <property type="match status" value="1"/>
</dbReference>
<dbReference type="GO" id="GO:0030313">
    <property type="term" value="C:cell envelope"/>
    <property type="evidence" value="ECO:0007669"/>
    <property type="project" value="UniProtKB-SubCell"/>
</dbReference>
<dbReference type="PANTHER" id="PTHR32347">
    <property type="entry name" value="EFFLUX SYSTEM COMPONENT YKNX-RELATED"/>
    <property type="match status" value="1"/>
</dbReference>
<dbReference type="GO" id="GO:0016020">
    <property type="term" value="C:membrane"/>
    <property type="evidence" value="ECO:0007669"/>
    <property type="project" value="InterPro"/>
</dbReference>
<reference evidence="9 10" key="1">
    <citation type="submission" date="2020-08" db="EMBL/GenBank/DDBJ databases">
        <title>Genomic Encyclopedia of Type Strains, Phase IV (KMG-IV): sequencing the most valuable type-strain genomes for metagenomic binning, comparative biology and taxonomic classification.</title>
        <authorList>
            <person name="Goeker M."/>
        </authorList>
    </citation>
    <scope>NUCLEOTIDE SEQUENCE [LARGE SCALE GENOMIC DNA]</scope>
    <source>
        <strain evidence="9 10">DSM 23562</strain>
    </source>
</reference>
<feature type="coiled-coil region" evidence="4">
    <location>
        <begin position="301"/>
        <end position="328"/>
    </location>
</feature>
<evidence type="ECO:0000256" key="3">
    <source>
        <dbReference type="ARBA" id="ARBA00023054"/>
    </source>
</evidence>
<dbReference type="AlphaFoldDB" id="A0A7W9W789"/>
<dbReference type="Pfam" id="PF25881">
    <property type="entry name" value="HH_YBHG"/>
    <property type="match status" value="1"/>
</dbReference>
<evidence type="ECO:0000259" key="6">
    <source>
        <dbReference type="Pfam" id="PF25881"/>
    </source>
</evidence>
<dbReference type="Pfam" id="PF25990">
    <property type="entry name" value="Beta-barrel_YknX"/>
    <property type="match status" value="1"/>
</dbReference>
<keyword evidence="5" id="KW-1133">Transmembrane helix</keyword>
<name>A0A7W9W789_ARMRO</name>
<dbReference type="NCBIfam" id="TIGR01730">
    <property type="entry name" value="RND_mfp"/>
    <property type="match status" value="1"/>
</dbReference>
<dbReference type="Pfam" id="PF25967">
    <property type="entry name" value="RND-MFP_C"/>
    <property type="match status" value="1"/>
</dbReference>
<keyword evidence="5" id="KW-0812">Transmembrane</keyword>
<dbReference type="RefSeq" id="WP_184198263.1">
    <property type="nucleotide sequence ID" value="NZ_JACHGW010000003.1"/>
</dbReference>
<dbReference type="Gene3D" id="2.40.30.170">
    <property type="match status" value="1"/>
</dbReference>
<evidence type="ECO:0000256" key="2">
    <source>
        <dbReference type="ARBA" id="ARBA00009477"/>
    </source>
</evidence>
<feature type="domain" description="YknX-like beta-barrel" evidence="8">
    <location>
        <begin position="399"/>
        <end position="484"/>
    </location>
</feature>
<keyword evidence="3 4" id="KW-0175">Coiled coil</keyword>
<sequence>MSGKVLRTAIIGLVVLGGAGFGYSRMQAKATAKPELGRLVTAKTGAIAIKVSETGTLEPVTKVDVKSRVGGRLLKIFVRPGDRVGVGAPLATVDPTEVSRQVASVQAQLQASQAGLAQSRENYQLSLQTTALAVRRAEVGLENAKVSLREAGVNVKDAEVGLRDAEVALDNAKVGIVQAQTRVDQASAPTRSQDIQQAEQSVRRIKAQIADANRTLERRKLLLEKGYISQQEVDSARTQIDLAEADLASAQQRVELLKEGPRKEDIAPTQIGVDTAKMAVESAKIRVETAKVRVEQSKVRYNQAQVALKTAEVQLATERANARQAQVRSKDILRSQADVAQSENRLAEQSVQLKETRIVAPIAGEVTGKYLEEGELVASATAGFAQGAAIVTIADLAKMQVKVNVNEVDVSRLSVGLPVEIRVDGIQEGTFHGRVVSLAPASLTSTQQGTSASASGNIVRFEVKIAVTEHDRRLRPGMTANVDILLNKKDNVVVLPAEALRPGNKVVVVTGTGKKAAKEERQVTLGLKDDARVEILSGLKPGDQVEVPKLDAKDRRTIKMDGPQG</sequence>
<evidence type="ECO:0000259" key="8">
    <source>
        <dbReference type="Pfam" id="PF25990"/>
    </source>
</evidence>